<accession>A0A0F6R1E6</accession>
<comment type="similarity">
    <text evidence="1">Belongs to the UPF0301 (AlgH) family.</text>
</comment>
<dbReference type="NCBIfam" id="NF001272">
    <property type="entry name" value="PRK00228.2-4"/>
    <property type="match status" value="1"/>
</dbReference>
<dbReference type="PANTHER" id="PTHR30327">
    <property type="entry name" value="UNCHARACTERIZED PROTEIN YQGE"/>
    <property type="match status" value="1"/>
</dbReference>
<evidence type="ECO:0000313" key="2">
    <source>
        <dbReference type="EMBL" id="AKE42277.1"/>
    </source>
</evidence>
<gene>
    <name evidence="3" type="ORF">NCTC949_00708</name>
    <name evidence="2" type="ORF">UL82_10715</name>
</gene>
<sequence length="202" mass="22086">MAEELFGSTLFTAVEREDPAAGMLLVAAPGLDNEFLTRSVVLLLEYSHRFTVGINLTARSETAVFNVLPEWASFAAKPQAIYIGGVLEQQAVLGIGVTATGVDIVAEPHLDRIANRLAMVDLQADPEAMRSKLDGMRFFAGFMQWQPGELEAEIESGDWFVTPALPSDVIAPSNIDVWGEIMRRQGMPLAVYSTFPENINDN</sequence>
<dbReference type="GO" id="GO:0005829">
    <property type="term" value="C:cytosol"/>
    <property type="evidence" value="ECO:0007669"/>
    <property type="project" value="TreeGrafter"/>
</dbReference>
<evidence type="ECO:0000256" key="1">
    <source>
        <dbReference type="ARBA" id="ARBA00009600"/>
    </source>
</evidence>
<dbReference type="InterPro" id="IPR003774">
    <property type="entry name" value="AlgH-like"/>
</dbReference>
<reference evidence="3 5" key="2">
    <citation type="submission" date="2018-12" db="EMBL/GenBank/DDBJ databases">
        <authorList>
            <consortium name="Pathogen Informatics"/>
        </authorList>
    </citation>
    <scope>NUCLEOTIDE SEQUENCE [LARGE SCALE GENOMIC DNA]</scope>
    <source>
        <strain evidence="3 5">NCTC949</strain>
    </source>
</reference>
<evidence type="ECO:0000313" key="3">
    <source>
        <dbReference type="EMBL" id="VEH05624.1"/>
    </source>
</evidence>
<dbReference type="STRING" id="35755.UL82_10715"/>
<dbReference type="OrthoDB" id="9807486at2"/>
<dbReference type="Proteomes" id="UP000033457">
    <property type="component" value="Chromosome"/>
</dbReference>
<keyword evidence="4" id="KW-1185">Reference proteome</keyword>
<proteinExistence type="inferred from homology"/>
<dbReference type="SUPFAM" id="SSF143456">
    <property type="entry name" value="VC0467-like"/>
    <property type="match status" value="1"/>
</dbReference>
<organism evidence="2 4">
    <name type="scientific">Corynebacterium kutscheri</name>
    <dbReference type="NCBI Taxonomy" id="35755"/>
    <lineage>
        <taxon>Bacteria</taxon>
        <taxon>Bacillati</taxon>
        <taxon>Actinomycetota</taxon>
        <taxon>Actinomycetes</taxon>
        <taxon>Mycobacteriales</taxon>
        <taxon>Corynebacteriaceae</taxon>
        <taxon>Corynebacterium</taxon>
    </lineage>
</organism>
<evidence type="ECO:0000313" key="5">
    <source>
        <dbReference type="Proteomes" id="UP000271380"/>
    </source>
</evidence>
<dbReference type="KEGG" id="cku:UL82_10715"/>
<dbReference type="EMBL" id="CP011312">
    <property type="protein sequence ID" value="AKE42277.1"/>
    <property type="molecule type" value="Genomic_DNA"/>
</dbReference>
<reference evidence="2 4" key="1">
    <citation type="journal article" date="2015" name="Genome Announc.">
        <title>Complete Genome Sequence of Corynebacterium kutscheri DSM 20755, a Corynebacterial Type Strain with Remarkably Low G+C Content of Chromosomal DNA.</title>
        <authorList>
            <person name="Ruckert C."/>
            <person name="Albersmeier A."/>
            <person name="Winkler A."/>
            <person name="Tauch A."/>
        </authorList>
    </citation>
    <scope>NUCLEOTIDE SEQUENCE [LARGE SCALE GENOMIC DNA]</scope>
    <source>
        <strain evidence="2 4">DSM 20755</strain>
    </source>
</reference>
<protein>
    <submittedName>
        <fullName evidence="2">Putative transcriptional regulator</fullName>
    </submittedName>
    <submittedName>
        <fullName evidence="3">Uncharacterized ACR, COG1678</fullName>
    </submittedName>
</protein>
<dbReference type="RefSeq" id="WP_046440949.1">
    <property type="nucleotide sequence ID" value="NZ_CP011312.1"/>
</dbReference>
<dbReference type="AlphaFoldDB" id="A0A0F6R1E6"/>
<dbReference type="Gene3D" id="3.40.1740.10">
    <property type="entry name" value="VC0467-like"/>
    <property type="match status" value="1"/>
</dbReference>
<evidence type="ECO:0000313" key="4">
    <source>
        <dbReference type="Proteomes" id="UP000033457"/>
    </source>
</evidence>
<dbReference type="HOGENOM" id="CLU_057596_2_0_11"/>
<dbReference type="EMBL" id="LR134377">
    <property type="protein sequence ID" value="VEH05624.1"/>
    <property type="molecule type" value="Genomic_DNA"/>
</dbReference>
<name>A0A0F6R1E6_9CORY</name>
<dbReference type="Pfam" id="PF02622">
    <property type="entry name" value="DUF179"/>
    <property type="match status" value="1"/>
</dbReference>
<dbReference type="PANTHER" id="PTHR30327:SF1">
    <property type="entry name" value="UPF0301 PROTEIN YQGE"/>
    <property type="match status" value="1"/>
</dbReference>
<dbReference type="Proteomes" id="UP000271380">
    <property type="component" value="Chromosome"/>
</dbReference>